<organism evidence="2 3">
    <name type="scientific">Candidatus Obscuribacter phosphatis</name>
    <dbReference type="NCBI Taxonomy" id="1906157"/>
    <lineage>
        <taxon>Bacteria</taxon>
        <taxon>Bacillati</taxon>
        <taxon>Candidatus Melainabacteria</taxon>
        <taxon>Candidatus Obscuribacterales</taxon>
        <taxon>Candidatus Obscuribacteraceae</taxon>
        <taxon>Candidatus Obscuribacter</taxon>
    </lineage>
</organism>
<protein>
    <submittedName>
        <fullName evidence="2">Uncharacterized protein</fullName>
    </submittedName>
</protein>
<dbReference type="Proteomes" id="UP000664277">
    <property type="component" value="Unassembled WGS sequence"/>
</dbReference>
<keyword evidence="1" id="KW-0812">Transmembrane</keyword>
<proteinExistence type="predicted"/>
<comment type="caution">
    <text evidence="2">The sequence shown here is derived from an EMBL/GenBank/DDBJ whole genome shotgun (WGS) entry which is preliminary data.</text>
</comment>
<dbReference type="EMBL" id="JAFLCK010000015">
    <property type="protein sequence ID" value="MBN8661019.1"/>
    <property type="molecule type" value="Genomic_DNA"/>
</dbReference>
<evidence type="ECO:0000256" key="1">
    <source>
        <dbReference type="SAM" id="Phobius"/>
    </source>
</evidence>
<sequence length="204" mass="22408">MSDLLEPEPETKSTYLMSPTVPQATAAPAVVLPSQALLMVMDKVRTTILLVGFFYSALGFLLAALALILLAPNAYWMINKSSPILMWVAQLGISGIALILALGCLVIGLNHKKLQAQLIEAETLIDTLRDRAFLQIQATRYNLEDLTERLSMPKESHAPSPLDYIDVAKKIGPLLSLWNAKERSLVTLGVEGLKFIQALKKILK</sequence>
<feature type="transmembrane region" description="Helical" evidence="1">
    <location>
        <begin position="20"/>
        <end position="41"/>
    </location>
</feature>
<name>A0A8J7P7Q8_9BACT</name>
<keyword evidence="1" id="KW-0472">Membrane</keyword>
<accession>A0A8J7P7Q8</accession>
<dbReference type="AlphaFoldDB" id="A0A8J7P7Q8"/>
<feature type="transmembrane region" description="Helical" evidence="1">
    <location>
        <begin position="84"/>
        <end position="109"/>
    </location>
</feature>
<gene>
    <name evidence="2" type="ORF">J0M35_11685</name>
</gene>
<feature type="transmembrane region" description="Helical" evidence="1">
    <location>
        <begin position="48"/>
        <end position="72"/>
    </location>
</feature>
<keyword evidence="1" id="KW-1133">Transmembrane helix</keyword>
<evidence type="ECO:0000313" key="3">
    <source>
        <dbReference type="Proteomes" id="UP000664277"/>
    </source>
</evidence>
<reference evidence="2" key="1">
    <citation type="submission" date="2021-02" db="EMBL/GenBank/DDBJ databases">
        <title>Genome-Resolved Metagenomics of a Microbial Community Performing Photosynthetic Biological Nutrient Removal.</title>
        <authorList>
            <person name="Mcdaniel E.A."/>
        </authorList>
    </citation>
    <scope>NUCLEOTIDE SEQUENCE</scope>
    <source>
        <strain evidence="2">UWPOB_OBS1</strain>
    </source>
</reference>
<evidence type="ECO:0000313" key="2">
    <source>
        <dbReference type="EMBL" id="MBN8661019.1"/>
    </source>
</evidence>